<keyword evidence="1" id="KW-0732">Signal</keyword>
<name>A0AAD1BZL2_METFU</name>
<dbReference type="Proteomes" id="UP000218554">
    <property type="component" value="Chromosome"/>
</dbReference>
<reference evidence="3" key="1">
    <citation type="submission" date="2015-05" db="EMBL/GenBank/DDBJ databases">
        <title>Draft genome sequencing of a biphenyl-degrading bacterium, Pseudomonas balearica KF707 (=NBRC110670).</title>
        <authorList>
            <person name="Kimura N."/>
            <person name="Hirose J."/>
            <person name="Watanabe T."/>
            <person name="Suenaga H."/>
            <person name="Fujihara H."/>
            <person name="Noguchi M."/>
            <person name="Hashimoto M."/>
            <person name="Shimodaira J."/>
            <person name="Tsuchikane K."/>
            <person name="Hosoyama A."/>
            <person name="Yamazoe A."/>
            <person name="Fujita N."/>
            <person name="Furukawa K."/>
        </authorList>
    </citation>
    <scope>NUCLEOTIDE SEQUENCE [LARGE SCALE GENOMIC DNA]</scope>
    <source>
        <strain evidence="3">DSM 10086 / NBRC 110670 / KF707</strain>
    </source>
</reference>
<sequence length="100" mass="11306">MPYRKRLVTTATLIASGFATSALADDSVIRSFCDAKWNGEAMRSYCQEDQRRSAEAIALYSGPVRRRCEAEWRSDFHMVLFCIREQQALPQASLTDIGPD</sequence>
<keyword evidence="3" id="KW-1185">Reference proteome</keyword>
<dbReference type="KEGG" id="pfuw:KF707C_15000"/>
<dbReference type="RefSeq" id="WP_003451035.1">
    <property type="nucleotide sequence ID" value="NZ_AJMR01000121.1"/>
</dbReference>
<dbReference type="AlphaFoldDB" id="A0AAD1BZL2"/>
<evidence type="ECO:0000256" key="1">
    <source>
        <dbReference type="SAM" id="SignalP"/>
    </source>
</evidence>
<protein>
    <recommendedName>
        <fullName evidence="4">Lipoprotein</fullName>
    </recommendedName>
</protein>
<feature type="chain" id="PRO_5042009420" description="Lipoprotein" evidence="1">
    <location>
        <begin position="25"/>
        <end position="100"/>
    </location>
</feature>
<accession>A0AAD1BZL2</accession>
<dbReference type="EMBL" id="AP014862">
    <property type="protein sequence ID" value="BAU73188.1"/>
    <property type="molecule type" value="Genomic_DNA"/>
</dbReference>
<evidence type="ECO:0008006" key="4">
    <source>
        <dbReference type="Google" id="ProtNLM"/>
    </source>
</evidence>
<proteinExistence type="predicted"/>
<reference evidence="2 3" key="2">
    <citation type="journal article" date="2017" name="Int. J. Syst. Evol. Microbiol.">
        <title>Pseudomonas furukawaii sp. nov., a polychlorinated biphenyl-degrading bacterium isolated from biphenyl-contaminated soil in Japan.</title>
        <authorList>
            <person name="Kimura N."/>
            <person name="Watanabe T."/>
            <person name="Suenaga H."/>
            <person name="Fujihara H."/>
            <person name="Futagami T."/>
            <person name="Goto M."/>
            <person name="Hanada S."/>
            <person name="Hirose J."/>
        </authorList>
    </citation>
    <scope>NUCLEOTIDE SEQUENCE [LARGE SCALE GENOMIC DNA]</scope>
    <source>
        <strain evidence="3">DSM 10086 / NBRC 110670 / KF707</strain>
    </source>
</reference>
<gene>
    <name evidence="2" type="ORF">KF707C_15000</name>
</gene>
<evidence type="ECO:0000313" key="3">
    <source>
        <dbReference type="Proteomes" id="UP000218554"/>
    </source>
</evidence>
<feature type="signal peptide" evidence="1">
    <location>
        <begin position="1"/>
        <end position="24"/>
    </location>
</feature>
<organism evidence="2 3">
    <name type="scientific">Metapseudomonas furukawaii</name>
    <name type="common">Pseudomonas furukawaii</name>
    <dbReference type="NCBI Taxonomy" id="1149133"/>
    <lineage>
        <taxon>Bacteria</taxon>
        <taxon>Pseudomonadati</taxon>
        <taxon>Pseudomonadota</taxon>
        <taxon>Gammaproteobacteria</taxon>
        <taxon>Pseudomonadales</taxon>
        <taxon>Pseudomonadaceae</taxon>
        <taxon>Metapseudomonas</taxon>
    </lineage>
</organism>
<evidence type="ECO:0000313" key="2">
    <source>
        <dbReference type="EMBL" id="BAU73188.1"/>
    </source>
</evidence>